<dbReference type="Gene3D" id="3.40.50.1010">
    <property type="entry name" value="5'-nuclease"/>
    <property type="match status" value="1"/>
</dbReference>
<dbReference type="AlphaFoldDB" id="A0A8J6TM63"/>
<comment type="caution">
    <text evidence="2">The sequence shown here is derived from an EMBL/GenBank/DDBJ whole genome shotgun (WGS) entry which is preliminary data.</text>
</comment>
<evidence type="ECO:0000313" key="2">
    <source>
        <dbReference type="EMBL" id="MBC8434164.1"/>
    </source>
</evidence>
<gene>
    <name evidence="2" type="ORF">H8D96_19830</name>
</gene>
<evidence type="ECO:0000259" key="1">
    <source>
        <dbReference type="Pfam" id="PF01936"/>
    </source>
</evidence>
<dbReference type="Proteomes" id="UP000605201">
    <property type="component" value="Unassembled WGS sequence"/>
</dbReference>
<reference evidence="2 3" key="1">
    <citation type="submission" date="2020-08" db="EMBL/GenBank/DDBJ databases">
        <title>Bridging the membrane lipid divide: bacteria of the FCB group superphylum have the potential to synthesize archaeal ether lipids.</title>
        <authorList>
            <person name="Villanueva L."/>
            <person name="Von Meijenfeldt F.A.B."/>
            <person name="Westbye A.B."/>
            <person name="Yadav S."/>
            <person name="Hopmans E.C."/>
            <person name="Dutilh B.E."/>
            <person name="Sinninghe Damste J.S."/>
        </authorList>
    </citation>
    <scope>NUCLEOTIDE SEQUENCE [LARGE SCALE GENOMIC DNA]</scope>
    <source>
        <strain evidence="2">NIOZ-UU17</strain>
    </source>
</reference>
<dbReference type="EMBL" id="JACNIG010000394">
    <property type="protein sequence ID" value="MBC8434164.1"/>
    <property type="molecule type" value="Genomic_DNA"/>
</dbReference>
<dbReference type="InterPro" id="IPR021139">
    <property type="entry name" value="NYN"/>
</dbReference>
<dbReference type="Pfam" id="PF01936">
    <property type="entry name" value="NYN"/>
    <property type="match status" value="1"/>
</dbReference>
<dbReference type="GO" id="GO:0004540">
    <property type="term" value="F:RNA nuclease activity"/>
    <property type="evidence" value="ECO:0007669"/>
    <property type="project" value="InterPro"/>
</dbReference>
<feature type="domain" description="NYN" evidence="1">
    <location>
        <begin position="115"/>
        <end position="171"/>
    </location>
</feature>
<protein>
    <submittedName>
        <fullName evidence="2">NYN domain-containing protein</fullName>
    </submittedName>
</protein>
<proteinExistence type="predicted"/>
<organism evidence="2 3">
    <name type="scientific">Candidatus Desulfatibia vada</name>
    <dbReference type="NCBI Taxonomy" id="2841696"/>
    <lineage>
        <taxon>Bacteria</taxon>
        <taxon>Pseudomonadati</taxon>
        <taxon>Thermodesulfobacteriota</taxon>
        <taxon>Desulfobacteria</taxon>
        <taxon>Desulfobacterales</taxon>
        <taxon>Desulfobacterales incertae sedis</taxon>
        <taxon>Candidatus Desulfatibia</taxon>
    </lineage>
</organism>
<evidence type="ECO:0000313" key="3">
    <source>
        <dbReference type="Proteomes" id="UP000605201"/>
    </source>
</evidence>
<name>A0A8J6TM63_9BACT</name>
<accession>A0A8J6TM63</accession>
<sequence length="202" mass="23374">MPERIRIFIDFWNFQLQWNATAKDKKIDWKILTQTLLDETSKITKINNYQYNGCKVYTSINMDTQEGGKLKGWLKTFLDRQPGINIEIRERKPHLKPIHCRECHQNIDDCPRCDKPIKRAVEKGVDAAIITDMFSLAWADAYTVAILVTSDADYVPAVENLQAKGFKIINATWENIGYQLAGTCWASFNIDKLVPKLTRSYR</sequence>